<dbReference type="InterPro" id="IPR004827">
    <property type="entry name" value="bZIP"/>
</dbReference>
<dbReference type="SUPFAM" id="SSF57959">
    <property type="entry name" value="Leucine zipper domain"/>
    <property type="match status" value="1"/>
</dbReference>
<evidence type="ECO:0000256" key="1">
    <source>
        <dbReference type="SAM" id="Coils"/>
    </source>
</evidence>
<dbReference type="Proteomes" id="UP000295703">
    <property type="component" value="Unassembled WGS sequence"/>
</dbReference>
<feature type="region of interest" description="Disordered" evidence="2">
    <location>
        <begin position="146"/>
        <end position="195"/>
    </location>
</feature>
<dbReference type="CDD" id="cd14688">
    <property type="entry name" value="bZIP_YAP"/>
    <property type="match status" value="1"/>
</dbReference>
<dbReference type="InterPro" id="IPR046347">
    <property type="entry name" value="bZIP_sf"/>
</dbReference>
<dbReference type="GO" id="GO:0003700">
    <property type="term" value="F:DNA-binding transcription factor activity"/>
    <property type="evidence" value="ECO:0007669"/>
    <property type="project" value="InterPro"/>
</dbReference>
<evidence type="ECO:0000313" key="4">
    <source>
        <dbReference type="EMBL" id="TDZ71630.1"/>
    </source>
</evidence>
<reference evidence="4 5" key="1">
    <citation type="submission" date="2018-12" db="EMBL/GenBank/DDBJ databases">
        <title>Genome sequence and assembly of Colletotrichum trifolii.</title>
        <authorList>
            <person name="Gan P."/>
            <person name="Shirasu K."/>
        </authorList>
    </citation>
    <scope>NUCLEOTIDE SEQUENCE [LARGE SCALE GENOMIC DNA]</scope>
    <source>
        <strain evidence="4 5">543-2</strain>
    </source>
</reference>
<dbReference type="PANTHER" id="PTHR40618">
    <property type="entry name" value="B-ZIP TRANSCRIPTION FACTOR (EUROFUNG)-RELATED"/>
    <property type="match status" value="1"/>
</dbReference>
<dbReference type="EMBL" id="RYZW01000010">
    <property type="protein sequence ID" value="TDZ71630.1"/>
    <property type="molecule type" value="Genomic_DNA"/>
</dbReference>
<feature type="coiled-coil region" evidence="1">
    <location>
        <begin position="73"/>
        <end position="107"/>
    </location>
</feature>
<dbReference type="Pfam" id="PF00170">
    <property type="entry name" value="bZIP_1"/>
    <property type="match status" value="1"/>
</dbReference>
<organism evidence="4 5">
    <name type="scientific">Colletotrichum trifolii</name>
    <dbReference type="NCBI Taxonomy" id="5466"/>
    <lineage>
        <taxon>Eukaryota</taxon>
        <taxon>Fungi</taxon>
        <taxon>Dikarya</taxon>
        <taxon>Ascomycota</taxon>
        <taxon>Pezizomycotina</taxon>
        <taxon>Sordariomycetes</taxon>
        <taxon>Hypocreomycetidae</taxon>
        <taxon>Glomerellales</taxon>
        <taxon>Glomerellaceae</taxon>
        <taxon>Colletotrichum</taxon>
        <taxon>Colletotrichum orbiculare species complex</taxon>
    </lineage>
</organism>
<dbReference type="Gene3D" id="1.20.5.170">
    <property type="match status" value="1"/>
</dbReference>
<keyword evidence="5" id="KW-1185">Reference proteome</keyword>
<keyword evidence="1" id="KW-0175">Coiled coil</keyword>
<feature type="compositionally biased region" description="Polar residues" evidence="2">
    <location>
        <begin position="22"/>
        <end position="34"/>
    </location>
</feature>
<name>A0A4R8RSR4_COLTR</name>
<feature type="compositionally biased region" description="Polar residues" evidence="2">
    <location>
        <begin position="285"/>
        <end position="300"/>
    </location>
</feature>
<evidence type="ECO:0000259" key="3">
    <source>
        <dbReference type="Pfam" id="PF00170"/>
    </source>
</evidence>
<sequence>MTHKREHSLEEPAAIGGVDGVSASSKKQPKTQSFEGGGKAQEEKKKRLRGRPRLDTDDESAKDRRRTQIRLAQRAYRNRKESAIQELQEEVDELEKINQEMGRLFMQLWDFAYSKGMIESVPGFGRQLKEFREKFVVLAYGVRRKPGRNGRLSASDGCESEDPDAAGPRSCAGKPTAEPVSHHDPGGSGQTLFSGFPISHEEQQCIHPALRSQAETAVYPTPYPTSWADDKHVHMSPSMMPHAPYGYGIVNSMTTEEVDFQFGIPSEFGLGYPGQFDPTGDHSVENATSPYSQRNSYAYR</sequence>
<dbReference type="STRING" id="5466.A0A4R8RSR4"/>
<comment type="caution">
    <text evidence="4">The sequence shown here is derived from an EMBL/GenBank/DDBJ whole genome shotgun (WGS) entry which is preliminary data.</text>
</comment>
<dbReference type="PANTHER" id="PTHR40618:SF1">
    <property type="entry name" value="B-ZIP TRANSCRIPTION FACTOR (EUROFUNG)"/>
    <property type="match status" value="1"/>
</dbReference>
<feature type="region of interest" description="Disordered" evidence="2">
    <location>
        <begin position="273"/>
        <end position="300"/>
    </location>
</feature>
<feature type="region of interest" description="Disordered" evidence="2">
    <location>
        <begin position="1"/>
        <end position="68"/>
    </location>
</feature>
<proteinExistence type="predicted"/>
<feature type="compositionally biased region" description="Basic and acidic residues" evidence="2">
    <location>
        <begin position="52"/>
        <end position="62"/>
    </location>
</feature>
<protein>
    <recommendedName>
        <fullName evidence="3">BZIP domain-containing protein</fullName>
    </recommendedName>
</protein>
<evidence type="ECO:0000313" key="5">
    <source>
        <dbReference type="Proteomes" id="UP000295703"/>
    </source>
</evidence>
<evidence type="ECO:0000256" key="2">
    <source>
        <dbReference type="SAM" id="MobiDB-lite"/>
    </source>
</evidence>
<gene>
    <name evidence="4" type="ORF">CTRI78_v001862</name>
</gene>
<dbReference type="AlphaFoldDB" id="A0A4R8RSR4"/>
<accession>A0A4R8RSR4</accession>
<feature type="domain" description="BZIP" evidence="3">
    <location>
        <begin position="62"/>
        <end position="101"/>
    </location>
</feature>